<protein>
    <submittedName>
        <fullName evidence="1">Uncharacterized protein</fullName>
    </submittedName>
</protein>
<proteinExistence type="predicted"/>
<dbReference type="Proteomes" id="UP000299102">
    <property type="component" value="Unassembled WGS sequence"/>
</dbReference>
<comment type="caution">
    <text evidence="1">The sequence shown here is derived from an EMBL/GenBank/DDBJ whole genome shotgun (WGS) entry which is preliminary data.</text>
</comment>
<keyword evidence="2" id="KW-1185">Reference proteome</keyword>
<dbReference type="AlphaFoldDB" id="A0A4C1UK00"/>
<sequence length="103" mass="11218">MGRFEMTYHTLTDYGREVTATTASFRPVSEISSGPFPSITPFPLYKSPFHYPTTSPLIPSPFSIYLIPAQDVGNALVTSLGFRTSMGGEVHILSGVSQADLLF</sequence>
<evidence type="ECO:0000313" key="1">
    <source>
        <dbReference type="EMBL" id="GBP26755.1"/>
    </source>
</evidence>
<gene>
    <name evidence="1" type="ORF">EVAR_95267_1</name>
</gene>
<dbReference type="EMBL" id="BGZK01000184">
    <property type="protein sequence ID" value="GBP26755.1"/>
    <property type="molecule type" value="Genomic_DNA"/>
</dbReference>
<organism evidence="1 2">
    <name type="scientific">Eumeta variegata</name>
    <name type="common">Bagworm moth</name>
    <name type="synonym">Eumeta japonica</name>
    <dbReference type="NCBI Taxonomy" id="151549"/>
    <lineage>
        <taxon>Eukaryota</taxon>
        <taxon>Metazoa</taxon>
        <taxon>Ecdysozoa</taxon>
        <taxon>Arthropoda</taxon>
        <taxon>Hexapoda</taxon>
        <taxon>Insecta</taxon>
        <taxon>Pterygota</taxon>
        <taxon>Neoptera</taxon>
        <taxon>Endopterygota</taxon>
        <taxon>Lepidoptera</taxon>
        <taxon>Glossata</taxon>
        <taxon>Ditrysia</taxon>
        <taxon>Tineoidea</taxon>
        <taxon>Psychidae</taxon>
        <taxon>Oiketicinae</taxon>
        <taxon>Eumeta</taxon>
    </lineage>
</organism>
<name>A0A4C1UK00_EUMVA</name>
<reference evidence="1 2" key="1">
    <citation type="journal article" date="2019" name="Commun. Biol.">
        <title>The bagworm genome reveals a unique fibroin gene that provides high tensile strength.</title>
        <authorList>
            <person name="Kono N."/>
            <person name="Nakamura H."/>
            <person name="Ohtoshi R."/>
            <person name="Tomita M."/>
            <person name="Numata K."/>
            <person name="Arakawa K."/>
        </authorList>
    </citation>
    <scope>NUCLEOTIDE SEQUENCE [LARGE SCALE GENOMIC DNA]</scope>
</reference>
<evidence type="ECO:0000313" key="2">
    <source>
        <dbReference type="Proteomes" id="UP000299102"/>
    </source>
</evidence>
<accession>A0A4C1UK00</accession>